<evidence type="ECO:0000313" key="2">
    <source>
        <dbReference type="EMBL" id="MDO8108406.1"/>
    </source>
</evidence>
<accession>A0ABT9DC12</accession>
<keyword evidence="3" id="KW-1185">Reference proteome</keyword>
<protein>
    <recommendedName>
        <fullName evidence="1">ARB-07466-like C-terminal domain-containing protein</fullName>
    </recommendedName>
</protein>
<evidence type="ECO:0000313" key="3">
    <source>
        <dbReference type="Proteomes" id="UP001232536"/>
    </source>
</evidence>
<gene>
    <name evidence="2" type="ORF">Q6348_14500</name>
</gene>
<dbReference type="Proteomes" id="UP001232536">
    <property type="component" value="Unassembled WGS sequence"/>
</dbReference>
<reference evidence="2 3" key="1">
    <citation type="submission" date="2023-07" db="EMBL/GenBank/DDBJ databases">
        <title>Description of novel actinomycetes strains, isolated from tidal flat sediment.</title>
        <authorList>
            <person name="Lu C."/>
        </authorList>
    </citation>
    <scope>NUCLEOTIDE SEQUENCE [LARGE SCALE GENOMIC DNA]</scope>
    <source>
        <strain evidence="2 3">SYSU T00b441</strain>
    </source>
</reference>
<comment type="caution">
    <text evidence="2">The sequence shown here is derived from an EMBL/GenBank/DDBJ whole genome shotgun (WGS) entry which is preliminary data.</text>
</comment>
<dbReference type="InterPro" id="IPR058593">
    <property type="entry name" value="ARB_07466-like_C"/>
</dbReference>
<sequence>MLSTIPHGPSPLAVGAAALGFFPSYQPQLFCDPTPKPGTAYLAHLALSYFGQGHLAGISRACTVGGRSEHKEGRAFDWAVSVDVPAQKAAGDAFVQWLTAVGPDGKVGYNARQLGVMYIIWNRHIWLNTSADAAWRDYHGPSPHTDHVHVSLTWAGAYERTPWYGSDPGASRDLPGYLARVWAGLVAGRLDETRLDEGWPDETWLGGPGRNGAWLVSAGWDGSWLARAGQDAAWLGGAGWDGPWLGGAGGDGAWLSAWLGSLVGPEGSPPVATETVLVHRAAVAARVYRDLRDRLAQVAQMESAPLDTGAGAPSLL</sequence>
<dbReference type="EMBL" id="JAUQYP010000002">
    <property type="protein sequence ID" value="MDO8108406.1"/>
    <property type="molecule type" value="Genomic_DNA"/>
</dbReference>
<proteinExistence type="predicted"/>
<feature type="domain" description="ARB-07466-like C-terminal" evidence="1">
    <location>
        <begin position="35"/>
        <end position="148"/>
    </location>
</feature>
<dbReference type="Pfam" id="PF26571">
    <property type="entry name" value="VldE"/>
    <property type="match status" value="1"/>
</dbReference>
<dbReference type="RefSeq" id="WP_304602108.1">
    <property type="nucleotide sequence ID" value="NZ_JAUQYP010000002.1"/>
</dbReference>
<name>A0ABT9DC12_9CELL</name>
<organism evidence="2 3">
    <name type="scientific">Actinotalea lenta</name>
    <dbReference type="NCBI Taxonomy" id="3064654"/>
    <lineage>
        <taxon>Bacteria</taxon>
        <taxon>Bacillati</taxon>
        <taxon>Actinomycetota</taxon>
        <taxon>Actinomycetes</taxon>
        <taxon>Micrococcales</taxon>
        <taxon>Cellulomonadaceae</taxon>
        <taxon>Actinotalea</taxon>
    </lineage>
</organism>
<evidence type="ECO:0000259" key="1">
    <source>
        <dbReference type="Pfam" id="PF26571"/>
    </source>
</evidence>